<comment type="caution">
    <text evidence="1">The sequence shown here is derived from an EMBL/GenBank/DDBJ whole genome shotgun (WGS) entry which is preliminary data.</text>
</comment>
<protein>
    <submittedName>
        <fullName evidence="1">IS66 family insertion sequence element accessory protein TnpB</fullName>
    </submittedName>
</protein>
<sequence length="47" mass="5931">MEKNDHLKVLYWKEDNFTLLYKRLENGKYQWSKNESEIRKISEQQLR</sequence>
<organism evidence="1 2">
    <name type="scientific">Amedibacillus dolichus</name>
    <dbReference type="NCBI Taxonomy" id="31971"/>
    <lineage>
        <taxon>Bacteria</taxon>
        <taxon>Bacillati</taxon>
        <taxon>Bacillota</taxon>
        <taxon>Erysipelotrichia</taxon>
        <taxon>Erysipelotrichales</taxon>
        <taxon>Erysipelotrichaceae</taxon>
        <taxon>Amedibacillus</taxon>
    </lineage>
</organism>
<evidence type="ECO:0000313" key="1">
    <source>
        <dbReference type="EMBL" id="MBS4884969.1"/>
    </source>
</evidence>
<dbReference type="RefSeq" id="WP_413561365.1">
    <property type="nucleotide sequence ID" value="NZ_JAGZMZ010000032.1"/>
</dbReference>
<name>A0A942ZY16_9FIRM</name>
<accession>A0A942ZY16</accession>
<proteinExistence type="predicted"/>
<gene>
    <name evidence="1" type="primary">tnpB</name>
    <name evidence="1" type="ORF">KHZ85_09460</name>
</gene>
<dbReference type="Proteomes" id="UP000753219">
    <property type="component" value="Unassembled WGS sequence"/>
</dbReference>
<dbReference type="InterPro" id="IPR008878">
    <property type="entry name" value="Transposase_IS66_Orf2"/>
</dbReference>
<evidence type="ECO:0000313" key="2">
    <source>
        <dbReference type="Proteomes" id="UP000753219"/>
    </source>
</evidence>
<reference evidence="1" key="1">
    <citation type="submission" date="2021-02" db="EMBL/GenBank/DDBJ databases">
        <title>Infant gut strain persistence is associated with maternal origin, phylogeny, and functional potential including surface adhesion and iron acquisition.</title>
        <authorList>
            <person name="Lou Y.C."/>
        </authorList>
    </citation>
    <scope>NUCLEOTIDE SEQUENCE</scope>
    <source>
        <strain evidence="1">L3_108_103G1_dasL3_108_103G1_concoct_2</strain>
    </source>
</reference>
<dbReference type="AlphaFoldDB" id="A0A942ZY16"/>
<dbReference type="Pfam" id="PF05717">
    <property type="entry name" value="TnpB_IS66"/>
    <property type="match status" value="1"/>
</dbReference>
<dbReference type="EMBL" id="JAGZMZ010000032">
    <property type="protein sequence ID" value="MBS4884969.1"/>
    <property type="molecule type" value="Genomic_DNA"/>
</dbReference>